<proteinExistence type="predicted"/>
<sequence length="98" mass="11630">MKNNVRCLNSEKIEMNCNALNKKDFKFSTHLQVWEFLYGIWQKFVKNLLADPNELQVFQKVDRHGNIYWNAYDPATGKSFSSGSEADVCLWIEQLYRY</sequence>
<protein>
    <submittedName>
        <fullName evidence="1">Uncharacterized protein</fullName>
    </submittedName>
</protein>
<dbReference type="Proteomes" id="UP000252107">
    <property type="component" value="Unassembled WGS sequence"/>
</dbReference>
<keyword evidence="2" id="KW-1185">Reference proteome</keyword>
<comment type="caution">
    <text evidence="1">The sequence shown here is derived from an EMBL/GenBank/DDBJ whole genome shotgun (WGS) entry which is preliminary data.</text>
</comment>
<accession>A0A367RRR5</accession>
<organism evidence="1 2">
    <name type="scientific">Nostoc minutum NIES-26</name>
    <dbReference type="NCBI Taxonomy" id="1844469"/>
    <lineage>
        <taxon>Bacteria</taxon>
        <taxon>Bacillati</taxon>
        <taxon>Cyanobacteriota</taxon>
        <taxon>Cyanophyceae</taxon>
        <taxon>Nostocales</taxon>
        <taxon>Nostocaceae</taxon>
        <taxon>Nostoc</taxon>
    </lineage>
</organism>
<reference evidence="1" key="1">
    <citation type="submission" date="2016-04" db="EMBL/GenBank/DDBJ databases">
        <authorList>
            <person name="Tabuchi Yagui T.R."/>
        </authorList>
    </citation>
    <scope>NUCLEOTIDE SEQUENCE [LARGE SCALE GENOMIC DNA]</scope>
    <source>
        <strain evidence="1">NIES-26</strain>
    </source>
</reference>
<name>A0A367RRR5_9NOSO</name>
<gene>
    <name evidence="1" type="ORF">A6770_12365</name>
</gene>
<evidence type="ECO:0000313" key="2">
    <source>
        <dbReference type="Proteomes" id="UP000252107"/>
    </source>
</evidence>
<dbReference type="EMBL" id="LXQD01000076">
    <property type="protein sequence ID" value="RCJ39228.1"/>
    <property type="molecule type" value="Genomic_DNA"/>
</dbReference>
<evidence type="ECO:0000313" key="1">
    <source>
        <dbReference type="EMBL" id="RCJ39228.1"/>
    </source>
</evidence>
<dbReference type="AlphaFoldDB" id="A0A367RRR5"/>